<keyword evidence="1" id="KW-0378">Hydrolase</keyword>
<dbReference type="PANTHER" id="PTHR43736:SF1">
    <property type="entry name" value="DIHYDRONEOPTERIN TRIPHOSPHATE DIPHOSPHATASE"/>
    <property type="match status" value="1"/>
</dbReference>
<keyword evidence="4" id="KW-1185">Reference proteome</keyword>
<proteinExistence type="predicted"/>
<protein>
    <submittedName>
        <fullName evidence="3">NUDIX domain-containing protein</fullName>
    </submittedName>
</protein>
<organism evidence="3 4">
    <name type="scientific">Halolamina salina</name>
    <dbReference type="NCBI Taxonomy" id="1220023"/>
    <lineage>
        <taxon>Archaea</taxon>
        <taxon>Methanobacteriati</taxon>
        <taxon>Methanobacteriota</taxon>
        <taxon>Stenosarchaea group</taxon>
        <taxon>Halobacteria</taxon>
        <taxon>Halobacteriales</taxon>
        <taxon>Haloferacaceae</taxon>
    </lineage>
</organism>
<comment type="caution">
    <text evidence="3">The sequence shown here is derived from an EMBL/GenBank/DDBJ whole genome shotgun (WGS) entry which is preliminary data.</text>
</comment>
<evidence type="ECO:0000313" key="4">
    <source>
        <dbReference type="Proteomes" id="UP001597111"/>
    </source>
</evidence>
<accession>A0ABD6B2B8</accession>
<dbReference type="Gene3D" id="2.20.70.10">
    <property type="match status" value="1"/>
</dbReference>
<dbReference type="Pfam" id="PF00293">
    <property type="entry name" value="NUDIX"/>
    <property type="match status" value="1"/>
</dbReference>
<dbReference type="PROSITE" id="PS51462">
    <property type="entry name" value="NUDIX"/>
    <property type="match status" value="1"/>
</dbReference>
<evidence type="ECO:0000313" key="3">
    <source>
        <dbReference type="EMBL" id="MFD1524790.1"/>
    </source>
</evidence>
<dbReference type="RefSeq" id="WP_379817727.1">
    <property type="nucleotide sequence ID" value="NZ_JBHUDH010000003.1"/>
</dbReference>
<dbReference type="InterPro" id="IPR000086">
    <property type="entry name" value="NUDIX_hydrolase_dom"/>
</dbReference>
<dbReference type="Pfam" id="PF14803">
    <property type="entry name" value="Zn_ribbon_Nudix"/>
    <property type="match status" value="1"/>
</dbReference>
<dbReference type="GO" id="GO:0016787">
    <property type="term" value="F:hydrolase activity"/>
    <property type="evidence" value="ECO:0007669"/>
    <property type="project" value="UniProtKB-KW"/>
</dbReference>
<dbReference type="SUPFAM" id="SSF55811">
    <property type="entry name" value="Nudix"/>
    <property type="match status" value="1"/>
</dbReference>
<dbReference type="InterPro" id="IPR015797">
    <property type="entry name" value="NUDIX_hydrolase-like_dom_sf"/>
</dbReference>
<evidence type="ECO:0000259" key="2">
    <source>
        <dbReference type="PROSITE" id="PS51462"/>
    </source>
</evidence>
<dbReference type="PROSITE" id="PS00893">
    <property type="entry name" value="NUDIX_BOX"/>
    <property type="match status" value="1"/>
</dbReference>
<dbReference type="InterPro" id="IPR029401">
    <property type="entry name" value="Nudix_N"/>
</dbReference>
<reference evidence="3 4" key="1">
    <citation type="journal article" date="2019" name="Int. J. Syst. Evol. Microbiol.">
        <title>The Global Catalogue of Microorganisms (GCM) 10K type strain sequencing project: providing services to taxonomists for standard genome sequencing and annotation.</title>
        <authorList>
            <consortium name="The Broad Institute Genomics Platform"/>
            <consortium name="The Broad Institute Genome Sequencing Center for Infectious Disease"/>
            <person name="Wu L."/>
            <person name="Ma J."/>
        </authorList>
    </citation>
    <scope>NUCLEOTIDE SEQUENCE [LARGE SCALE GENOMIC DNA]</scope>
    <source>
        <strain evidence="3 4">CGMCC 1.12285</strain>
    </source>
</reference>
<sequence>MIAVDADYCPLCGTPVEHREIDGRERAYCPDCERVLWRTAVPGVAVAVVDGERVCCIRRGQPPAEGAWALPGGHPEHDEPLAEGAARELAEETGLAVDPDDLEPVRTRLSTGPERNHASVHFAVSRDATTGEPVAGDDAAAVAFLTPATYEERESLAHDRETVEAALSRF</sequence>
<dbReference type="EMBL" id="JBHUDH010000003">
    <property type="protein sequence ID" value="MFD1524790.1"/>
    <property type="molecule type" value="Genomic_DNA"/>
</dbReference>
<feature type="domain" description="Nudix hydrolase" evidence="2">
    <location>
        <begin position="39"/>
        <end position="170"/>
    </location>
</feature>
<dbReference type="PANTHER" id="PTHR43736">
    <property type="entry name" value="ADP-RIBOSE PYROPHOSPHATASE"/>
    <property type="match status" value="1"/>
</dbReference>
<dbReference type="Gene3D" id="3.90.79.10">
    <property type="entry name" value="Nucleoside Triphosphate Pyrophosphohydrolase"/>
    <property type="match status" value="1"/>
</dbReference>
<dbReference type="Proteomes" id="UP001597111">
    <property type="component" value="Unassembled WGS sequence"/>
</dbReference>
<dbReference type="InterPro" id="IPR020084">
    <property type="entry name" value="NUDIX_hydrolase_CS"/>
</dbReference>
<gene>
    <name evidence="3" type="ORF">ACFR9S_00555</name>
</gene>
<dbReference type="AlphaFoldDB" id="A0ABD6B2B8"/>
<name>A0ABD6B2B8_9EURY</name>
<evidence type="ECO:0000256" key="1">
    <source>
        <dbReference type="ARBA" id="ARBA00022801"/>
    </source>
</evidence>